<keyword evidence="4" id="KW-1185">Reference proteome</keyword>
<feature type="region of interest" description="Disordered" evidence="1">
    <location>
        <begin position="317"/>
        <end position="337"/>
    </location>
</feature>
<protein>
    <recommendedName>
        <fullName evidence="5">DUF1499 domain-containing protein</fullName>
    </recommendedName>
</protein>
<evidence type="ECO:0000256" key="2">
    <source>
        <dbReference type="SAM" id="Phobius"/>
    </source>
</evidence>
<proteinExistence type="predicted"/>
<feature type="transmembrane region" description="Helical" evidence="2">
    <location>
        <begin position="21"/>
        <end position="40"/>
    </location>
</feature>
<gene>
    <name evidence="3" type="ORF">EVOR1521_LOCUS521</name>
</gene>
<organism evidence="3 4">
    <name type="scientific">Effrenium voratum</name>
    <dbReference type="NCBI Taxonomy" id="2562239"/>
    <lineage>
        <taxon>Eukaryota</taxon>
        <taxon>Sar</taxon>
        <taxon>Alveolata</taxon>
        <taxon>Dinophyceae</taxon>
        <taxon>Suessiales</taxon>
        <taxon>Symbiodiniaceae</taxon>
        <taxon>Effrenium</taxon>
    </lineage>
</organism>
<evidence type="ECO:0000313" key="4">
    <source>
        <dbReference type="Proteomes" id="UP001178507"/>
    </source>
</evidence>
<comment type="caution">
    <text evidence="3">The sequence shown here is derived from an EMBL/GenBank/DDBJ whole genome shotgun (WGS) entry which is preliminary data.</text>
</comment>
<keyword evidence="2" id="KW-0472">Membrane</keyword>
<accession>A0AA36HJC3</accession>
<dbReference type="Pfam" id="PF07386">
    <property type="entry name" value="DUF1499"/>
    <property type="match status" value="1"/>
</dbReference>
<dbReference type="EMBL" id="CAUJNA010000001">
    <property type="protein sequence ID" value="CAJ1369876.1"/>
    <property type="molecule type" value="Genomic_DNA"/>
</dbReference>
<reference evidence="3" key="1">
    <citation type="submission" date="2023-08" db="EMBL/GenBank/DDBJ databases">
        <authorList>
            <person name="Chen Y."/>
            <person name="Shah S."/>
            <person name="Dougan E. K."/>
            <person name="Thang M."/>
            <person name="Chan C."/>
        </authorList>
    </citation>
    <scope>NUCLEOTIDE SEQUENCE</scope>
</reference>
<evidence type="ECO:0008006" key="5">
    <source>
        <dbReference type="Google" id="ProtNLM"/>
    </source>
</evidence>
<sequence>MARDAGWKEMKQYAVYKTASAPVSRIIGAIALAIALAAFVAKRFGLVDADVFVLSLTCAAILAIVAIVAALAAFQRIWSYGGPGVSEALIGTFFGVLALVPPSIVIGTLVASPGANDISTDKIDPPELKSEKIASSQPFLNWATVKLEENVWPLVSGLSISPSSQGRDLSRNSADIVPRRYRIAPGQLHVAGAKALENLNWTVVDELPPDLLDAATRLQAEGVTRYLGLKFDVALRIRPDQVGALLDVRSRSRTPLQDLSTNAGQIRTVFAEIDRVLLETYGDLARLSVEEGELEDELTPEIVEDPREVVPLPGFKPYFGDDELSAPDDPDATDLEG</sequence>
<keyword evidence="2" id="KW-0812">Transmembrane</keyword>
<feature type="transmembrane region" description="Helical" evidence="2">
    <location>
        <begin position="52"/>
        <end position="74"/>
    </location>
</feature>
<name>A0AA36HJC3_9DINO</name>
<dbReference type="Proteomes" id="UP001178507">
    <property type="component" value="Unassembled WGS sequence"/>
</dbReference>
<keyword evidence="2" id="KW-1133">Transmembrane helix</keyword>
<feature type="compositionally biased region" description="Acidic residues" evidence="1">
    <location>
        <begin position="320"/>
        <end position="337"/>
    </location>
</feature>
<evidence type="ECO:0000313" key="3">
    <source>
        <dbReference type="EMBL" id="CAJ1369876.1"/>
    </source>
</evidence>
<feature type="transmembrane region" description="Helical" evidence="2">
    <location>
        <begin position="86"/>
        <end position="111"/>
    </location>
</feature>
<dbReference type="InterPro" id="IPR010865">
    <property type="entry name" value="DUF1499"/>
</dbReference>
<dbReference type="AlphaFoldDB" id="A0AA36HJC3"/>
<evidence type="ECO:0000256" key="1">
    <source>
        <dbReference type="SAM" id="MobiDB-lite"/>
    </source>
</evidence>